<dbReference type="Pfam" id="PF02129">
    <property type="entry name" value="Peptidase_S15"/>
    <property type="match status" value="1"/>
</dbReference>
<gene>
    <name evidence="3" type="ORF">HK57_00540</name>
</gene>
<dbReference type="Gene3D" id="3.40.50.1820">
    <property type="entry name" value="alpha/beta hydrolase"/>
    <property type="match status" value="1"/>
</dbReference>
<organism evidence="3 4">
    <name type="scientific">Aspergillus ustus</name>
    <dbReference type="NCBI Taxonomy" id="40382"/>
    <lineage>
        <taxon>Eukaryota</taxon>
        <taxon>Fungi</taxon>
        <taxon>Dikarya</taxon>
        <taxon>Ascomycota</taxon>
        <taxon>Pezizomycotina</taxon>
        <taxon>Eurotiomycetes</taxon>
        <taxon>Eurotiomycetidae</taxon>
        <taxon>Eurotiales</taxon>
        <taxon>Aspergillaceae</taxon>
        <taxon>Aspergillus</taxon>
        <taxon>Aspergillus subgen. Nidulantes</taxon>
    </lineage>
</organism>
<protein>
    <recommendedName>
        <fullName evidence="2">Xaa-Pro dipeptidyl-peptidase-like domain-containing protein</fullName>
    </recommendedName>
</protein>
<dbReference type="InterPro" id="IPR029058">
    <property type="entry name" value="AB_hydrolase_fold"/>
</dbReference>
<evidence type="ECO:0000256" key="1">
    <source>
        <dbReference type="ARBA" id="ARBA00029464"/>
    </source>
</evidence>
<dbReference type="Proteomes" id="UP000053475">
    <property type="component" value="Unassembled WGS sequence"/>
</dbReference>
<name>A0A0C1EG97_ASPUT</name>
<comment type="similarity">
    <text evidence="1">Belongs to the polyketide transferase af380 family.</text>
</comment>
<dbReference type="PANTHER" id="PTHR47751:SF2">
    <property type="entry name" value="DLTD N-TERMINAL DOMAIN PROTEIN (AFU_ORTHOLOGUE AFUA_8G00380)-RELATED"/>
    <property type="match status" value="1"/>
</dbReference>
<reference evidence="3 4" key="1">
    <citation type="submission" date="2014-11" db="EMBL/GenBank/DDBJ databases">
        <title>Genomics derived discovery of secondary metabolites biosynthetic gene clusters in Aspergillus ustus.</title>
        <authorList>
            <person name="Pi B."/>
            <person name="Dai F."/>
            <person name="Song X."/>
            <person name="Zhu C."/>
            <person name="Li H."/>
            <person name="Yu D."/>
        </authorList>
    </citation>
    <scope>NUCLEOTIDE SEQUENCE [LARGE SCALE GENOMIC DNA]</scope>
    <source>
        <strain evidence="3 4">3.3904</strain>
    </source>
</reference>
<sequence length="359" mass="40262">MAFAFNQAEFEEVEFKTLDQLTLRGRLYPASQRGPAIIMNPGVGEPSCPKPTCSRSLFYRSLCIPHEQQYPINHATVARLTPEHPHQYNCTKEISAPSAATYFQRYGITALIYDPRNCGQSEGHPRREIDPHRQVEDYFDAFTFISGLDIVDADQIGVWGVSFSASIALAAACYDPRAQCVIAVSPWTFEFGITPAEAKDNFARLVSERESQTMGNETFYTPMIDEEGKNPIHVNVDWGDEVRAAVTEFSSLSADGFVPSVTFQSYYKLFTFSPRLSLPYLGDTPLMMVVPEHDTVSPVEKQVALFEDVAGPKEIYHAPGKRHLNMLQEDATFAPMMQAQVDFFYRAIGARGGEWEARL</sequence>
<evidence type="ECO:0000259" key="2">
    <source>
        <dbReference type="Pfam" id="PF02129"/>
    </source>
</evidence>
<proteinExistence type="inferred from homology"/>
<dbReference type="PANTHER" id="PTHR47751">
    <property type="entry name" value="SUPERFAMILY HYDROLASE, PUTATIVE (AFU_ORTHOLOGUE AFUA_2G16580)-RELATED"/>
    <property type="match status" value="1"/>
</dbReference>
<dbReference type="GO" id="GO:0016787">
    <property type="term" value="F:hydrolase activity"/>
    <property type="evidence" value="ECO:0007669"/>
    <property type="project" value="InterPro"/>
</dbReference>
<feature type="domain" description="Xaa-Pro dipeptidyl-peptidase-like" evidence="2">
    <location>
        <begin position="73"/>
        <end position="188"/>
    </location>
</feature>
<keyword evidence="4" id="KW-1185">Reference proteome</keyword>
<evidence type="ECO:0000313" key="4">
    <source>
        <dbReference type="Proteomes" id="UP000053475"/>
    </source>
</evidence>
<dbReference type="Gene3D" id="1.10.10.800">
    <property type="match status" value="1"/>
</dbReference>
<dbReference type="AlphaFoldDB" id="A0A0C1EG97"/>
<evidence type="ECO:0000313" key="3">
    <source>
        <dbReference type="EMBL" id="KIA75679.1"/>
    </source>
</evidence>
<accession>A0A0C1EG97</accession>
<comment type="caution">
    <text evidence="3">The sequence shown here is derived from an EMBL/GenBank/DDBJ whole genome shotgun (WGS) entry which is preliminary data.</text>
</comment>
<dbReference type="InterPro" id="IPR051411">
    <property type="entry name" value="Polyketide_trans_af380"/>
</dbReference>
<dbReference type="InterPro" id="IPR000383">
    <property type="entry name" value="Xaa-Pro-like_dom"/>
</dbReference>
<dbReference type="SUPFAM" id="SSF53474">
    <property type="entry name" value="alpha/beta-Hydrolases"/>
    <property type="match status" value="1"/>
</dbReference>
<dbReference type="EMBL" id="JOMC01000063">
    <property type="protein sequence ID" value="KIA75679.1"/>
    <property type="molecule type" value="Genomic_DNA"/>
</dbReference>